<evidence type="ECO:0000313" key="4">
    <source>
        <dbReference type="Proteomes" id="UP000224607"/>
    </source>
</evidence>
<dbReference type="EMBL" id="FORG01000003">
    <property type="protein sequence ID" value="SFI72363.1"/>
    <property type="molecule type" value="Genomic_DNA"/>
</dbReference>
<protein>
    <submittedName>
        <fullName evidence="1">N-acetyltransferase</fullName>
    </submittedName>
</protein>
<dbReference type="RefSeq" id="WP_092508052.1">
    <property type="nucleotide sequence ID" value="NZ_CAWNQB010000023.1"/>
</dbReference>
<evidence type="ECO:0000313" key="1">
    <source>
        <dbReference type="EMBL" id="PHM45065.1"/>
    </source>
</evidence>
<accession>A0A1I3KIQ4</accession>
<dbReference type="OrthoDB" id="6442235at2"/>
<gene>
    <name evidence="2" type="ORF">SAMN05421680_10399</name>
    <name evidence="1" type="ORF">Xmau_01270</name>
</gene>
<keyword evidence="4" id="KW-1185">Reference proteome</keyword>
<dbReference type="Proteomes" id="UP000198919">
    <property type="component" value="Unassembled WGS sequence"/>
</dbReference>
<evidence type="ECO:0000313" key="3">
    <source>
        <dbReference type="Proteomes" id="UP000198919"/>
    </source>
</evidence>
<dbReference type="Proteomes" id="UP000224607">
    <property type="component" value="Unassembled WGS sequence"/>
</dbReference>
<name>A0A1I3KIQ4_9GAMM</name>
<dbReference type="SUPFAM" id="SSF55729">
    <property type="entry name" value="Acyl-CoA N-acyltransferases (Nat)"/>
    <property type="match status" value="1"/>
</dbReference>
<proteinExistence type="predicted"/>
<organism evidence="2 3">
    <name type="scientific">Xenorhabdus mauleonii</name>
    <dbReference type="NCBI Taxonomy" id="351675"/>
    <lineage>
        <taxon>Bacteria</taxon>
        <taxon>Pseudomonadati</taxon>
        <taxon>Pseudomonadota</taxon>
        <taxon>Gammaproteobacteria</taxon>
        <taxon>Enterobacterales</taxon>
        <taxon>Morganellaceae</taxon>
        <taxon>Xenorhabdus</taxon>
    </lineage>
</organism>
<reference evidence="3" key="1">
    <citation type="submission" date="2016-10" db="EMBL/GenBank/DDBJ databases">
        <authorList>
            <person name="Varghese N."/>
            <person name="Submissions S."/>
        </authorList>
    </citation>
    <scope>NUCLEOTIDE SEQUENCE [LARGE SCALE GENOMIC DNA]</scope>
    <source>
        <strain evidence="3">DSM 17908</strain>
    </source>
</reference>
<evidence type="ECO:0000313" key="2">
    <source>
        <dbReference type="EMBL" id="SFI72363.1"/>
    </source>
</evidence>
<reference evidence="1 4" key="3">
    <citation type="journal article" date="2017" name="Nat. Microbiol.">
        <title>Natural product diversity associated with the nematode symbionts Photorhabdus and Xenorhabdus.</title>
        <authorList>
            <person name="Tobias N.J."/>
            <person name="Wolff H."/>
            <person name="Djahanschiri B."/>
            <person name="Grundmann F."/>
            <person name="Kronenwerth M."/>
            <person name="Shi Y.M."/>
            <person name="Simonyi S."/>
            <person name="Grun P."/>
            <person name="Shapiro-Ilan D."/>
            <person name="Pidot S.J."/>
            <person name="Stinear T.P."/>
            <person name="Ebersberger I."/>
            <person name="Bode H.B."/>
        </authorList>
    </citation>
    <scope>NUCLEOTIDE SEQUENCE [LARGE SCALE GENOMIC DNA]</scope>
    <source>
        <strain evidence="1 4">DSM 17908</strain>
    </source>
</reference>
<reference evidence="2" key="2">
    <citation type="submission" date="2016-10" db="EMBL/GenBank/DDBJ databases">
        <authorList>
            <person name="de Groot N.N."/>
        </authorList>
    </citation>
    <scope>NUCLEOTIDE SEQUENCE [LARGE SCALE GENOMIC DNA]</scope>
    <source>
        <strain evidence="2">DSM 17908</strain>
    </source>
</reference>
<sequence>MLFRSKSFNINRSDNSNSLNRSQSSPNLSSLSFDAKASLVSEKISLSKAYEISRLIKLRIENSKWKLKLDKKERRDTELRNWNDRCIYSCGVLQSIQERVGRTLREDIHEQEKYHCFVANFRGTPVGVLILTITEKKLLNAPKFLPDIPLILDISTHPGIRGGGISLIECAVNVSYQLGKNGVVQLTPIDESEGSYKYMGFNKIQSNRLVFMVLRPAESPKWQLIEGRYRFLWNV</sequence>
<dbReference type="AlphaFoldDB" id="A0A1I3KIQ4"/>
<dbReference type="InterPro" id="IPR016181">
    <property type="entry name" value="Acyl_CoA_acyltransferase"/>
</dbReference>
<dbReference type="EMBL" id="NITY01000003">
    <property type="protein sequence ID" value="PHM45065.1"/>
    <property type="molecule type" value="Genomic_DNA"/>
</dbReference>